<evidence type="ECO:0000256" key="3">
    <source>
        <dbReference type="ARBA" id="ARBA00022490"/>
    </source>
</evidence>
<gene>
    <name evidence="12" type="primary">DCK1</name>
    <name evidence="12" type="ORF">PRK78_003815</name>
</gene>
<evidence type="ECO:0000313" key="12">
    <source>
        <dbReference type="EMBL" id="WEW58347.1"/>
    </source>
</evidence>
<evidence type="ECO:0000256" key="2">
    <source>
        <dbReference type="ARBA" id="ARBA00022443"/>
    </source>
</evidence>
<dbReference type="InterPro" id="IPR043161">
    <property type="entry name" value="DOCK_C_lobe_A"/>
</dbReference>
<feature type="domain" description="C2 DOCK-type" evidence="10">
    <location>
        <begin position="611"/>
        <end position="792"/>
    </location>
</feature>
<dbReference type="GO" id="GO:0005737">
    <property type="term" value="C:cytoplasm"/>
    <property type="evidence" value="ECO:0007669"/>
    <property type="project" value="UniProtKB-SubCell"/>
</dbReference>
<evidence type="ECO:0000256" key="4">
    <source>
        <dbReference type="ARBA" id="ARBA00022553"/>
    </source>
</evidence>
<feature type="domain" description="SH3" evidence="9">
    <location>
        <begin position="7"/>
        <end position="88"/>
    </location>
</feature>
<dbReference type="PANTHER" id="PTHR45653:SF10">
    <property type="entry name" value="MYOBLAST CITY, ISOFORM B"/>
    <property type="match status" value="1"/>
</dbReference>
<feature type="domain" description="DOCKER" evidence="11">
    <location>
        <begin position="1436"/>
        <end position="1851"/>
    </location>
</feature>
<feature type="compositionally biased region" description="Polar residues" evidence="8">
    <location>
        <begin position="2045"/>
        <end position="2065"/>
    </location>
</feature>
<keyword evidence="2 6" id="KW-0728">SH3 domain</keyword>
<reference evidence="12" key="1">
    <citation type="submission" date="2023-03" db="EMBL/GenBank/DDBJ databases">
        <title>Emydomyces testavorans Genome Sequence.</title>
        <authorList>
            <person name="Hoyer L."/>
        </authorList>
    </citation>
    <scope>NUCLEOTIDE SEQUENCE</scope>
    <source>
        <strain evidence="12">16-2883</strain>
    </source>
</reference>
<keyword evidence="12" id="KW-0808">Transferase</keyword>
<dbReference type="GO" id="GO:0005886">
    <property type="term" value="C:plasma membrane"/>
    <property type="evidence" value="ECO:0007669"/>
    <property type="project" value="TreeGrafter"/>
</dbReference>
<dbReference type="InterPro" id="IPR046769">
    <property type="entry name" value="DOCKER_Lobe_A"/>
</dbReference>
<dbReference type="Pfam" id="PF16172">
    <property type="entry name" value="DOCK_N"/>
    <property type="match status" value="1"/>
</dbReference>
<comment type="similarity">
    <text evidence="7">Belongs to the DOCK family.</text>
</comment>
<dbReference type="InterPro" id="IPR042455">
    <property type="entry name" value="DOCK_N_sub1"/>
</dbReference>
<feature type="compositionally biased region" description="Polar residues" evidence="8">
    <location>
        <begin position="423"/>
        <end position="439"/>
    </location>
</feature>
<dbReference type="InterPro" id="IPR032376">
    <property type="entry name" value="DOCK_N"/>
</dbReference>
<feature type="region of interest" description="Disordered" evidence="8">
    <location>
        <begin position="1839"/>
        <end position="2107"/>
    </location>
</feature>
<dbReference type="Proteomes" id="UP001219355">
    <property type="component" value="Chromosome 2"/>
</dbReference>
<dbReference type="Gene3D" id="1.20.1270.350">
    <property type="entry name" value="Dedicator of cytokinesis N-terminal subdomain"/>
    <property type="match status" value="1"/>
</dbReference>
<dbReference type="Gene3D" id="1.25.40.410">
    <property type="match status" value="1"/>
</dbReference>
<dbReference type="InterPro" id="IPR056372">
    <property type="entry name" value="TPR_DOCK"/>
</dbReference>
<evidence type="ECO:0000259" key="9">
    <source>
        <dbReference type="PROSITE" id="PS50002"/>
    </source>
</evidence>
<keyword evidence="12" id="KW-0418">Kinase</keyword>
<dbReference type="Pfam" id="PF23554">
    <property type="entry name" value="TPR_DOCK"/>
    <property type="match status" value="1"/>
</dbReference>
<dbReference type="InterPro" id="IPR027007">
    <property type="entry name" value="C2_DOCK-type_domain"/>
</dbReference>
<dbReference type="GO" id="GO:0031267">
    <property type="term" value="F:small GTPase binding"/>
    <property type="evidence" value="ECO:0007669"/>
    <property type="project" value="TreeGrafter"/>
</dbReference>
<dbReference type="SMART" id="SM00326">
    <property type="entry name" value="SH3"/>
    <property type="match status" value="1"/>
</dbReference>
<feature type="region of interest" description="Disordered" evidence="8">
    <location>
        <begin position="151"/>
        <end position="189"/>
    </location>
</feature>
<dbReference type="SUPFAM" id="SSF50044">
    <property type="entry name" value="SH3-domain"/>
    <property type="match status" value="1"/>
</dbReference>
<dbReference type="InterPro" id="IPR027357">
    <property type="entry name" value="DOCKER_dom"/>
</dbReference>
<dbReference type="Pfam" id="PF14429">
    <property type="entry name" value="DOCK-C2"/>
    <property type="match status" value="1"/>
</dbReference>
<dbReference type="PANTHER" id="PTHR45653">
    <property type="entry name" value="DEDICATOR OF CYTOKINESIS"/>
    <property type="match status" value="1"/>
</dbReference>
<dbReference type="PROSITE" id="PS51650">
    <property type="entry name" value="C2_DOCK"/>
    <property type="match status" value="1"/>
</dbReference>
<feature type="compositionally biased region" description="Polar residues" evidence="8">
    <location>
        <begin position="156"/>
        <end position="176"/>
    </location>
</feature>
<evidence type="ECO:0000256" key="5">
    <source>
        <dbReference type="ARBA" id="ARBA00022658"/>
    </source>
</evidence>
<name>A0AAF0IIX2_9EURO</name>
<evidence type="ECO:0000313" key="13">
    <source>
        <dbReference type="Proteomes" id="UP001219355"/>
    </source>
</evidence>
<feature type="compositionally biased region" description="Basic and acidic residues" evidence="8">
    <location>
        <begin position="1939"/>
        <end position="1949"/>
    </location>
</feature>
<dbReference type="Gene3D" id="2.30.30.40">
    <property type="entry name" value="SH3 Domains"/>
    <property type="match status" value="1"/>
</dbReference>
<dbReference type="PROSITE" id="PS50002">
    <property type="entry name" value="SH3"/>
    <property type="match status" value="1"/>
</dbReference>
<evidence type="ECO:0000259" key="11">
    <source>
        <dbReference type="PROSITE" id="PS51651"/>
    </source>
</evidence>
<evidence type="ECO:0000256" key="6">
    <source>
        <dbReference type="PROSITE-ProRule" id="PRU00192"/>
    </source>
</evidence>
<evidence type="ECO:0000259" key="10">
    <source>
        <dbReference type="PROSITE" id="PS51650"/>
    </source>
</evidence>
<feature type="compositionally biased region" description="Polar residues" evidence="8">
    <location>
        <begin position="1841"/>
        <end position="1852"/>
    </location>
</feature>
<feature type="compositionally biased region" description="Polar residues" evidence="8">
    <location>
        <begin position="2072"/>
        <end position="2102"/>
    </location>
</feature>
<keyword evidence="5" id="KW-0344">Guanine-nucleotide releasing factor</keyword>
<feature type="compositionally biased region" description="Polar residues" evidence="8">
    <location>
        <begin position="1920"/>
        <end position="1937"/>
    </location>
</feature>
<sequence length="2137" mass="238054">MPWRPLPRIAFAVAVYPFQPSSPADLPLELGDELYIIEQGGKDGAWYRGYLVAPPSLLAGLTSVKGQTLEARVFSGIFPKNCVEVREVLGDSEKNKDNGSPGAEVTHVNGISKPLDGSTLDGVKTNSLNGLAELKSSRKTSQITIIRLDEDAAKQRSGSPLQSPSLALTPRSTGSRDPNAPKPPAPVPMLKIGDETPTSLSEPLVDEIASCLREWHSTNVHELLLARNYTALENMSNIVQELDLARRQLLHNVLTAQERASLREETVWNLVRGNKTLNGNVIVRDPKQRGRLLTGDDSAIELAKLQSEMSMLDGETKPQADTPTLRHLLFEVNAVTGTKAGSVSLTMSLWTQSAKGELRQLTETYALDIPSAETFAAMSQNGILKTLFTELNAADIGDSSASDSKLYLVVKVLSPESARPSLISKSRTSSRDGLTSNKTAPALNTAGKGSLKARRSMIWGQKTRGPPVLDQNETTRPPQSSGSTSSVSGKNPQKPVKEIVLSRIAGIGVMEVGSILKGDKDVDHVINVWAPLGLTDEEDNYTEGFDDVIQSLLHSPTGRYGRCYRASRIHAHLYPFASEDTDSLVRNNPTLLYNVTQTKRIGFPAAPTKPRSDIYVTLSKANISQDALLSHPINGQVSVPQVTGLRSLQLTLEARNASGARIENCIYPSSHSTGLTAWRTTVVERGSAWNQTIRLNIPSDQVQGSHLIMSVADAPEFPFALSWIPLWDQQAFIRDGRHCLLLHAYDKHTSSVENGRGSYLSLPWSALGKNESAKDEAVTGPLATLVLETELCSTEYSQDQNLLGLINWKERSATQLLELLRRIVFVPEIELVKQLRDVFDSLFAIMVEHAGNEEFEDLIFRDLVTVLGIVHDRRFNLGPLVDKYAEQQFNFPFATPCLMRSFLRLLQATTDPQQARNLRAAFKVGRHILNFIINARVQQKAKEECIGIKNIQSTFNRDLHSIFKSVESLMQNPAPNLVGSKTLAVQHFHAWLPELLNALDKEEVINIAFSFMDACKDVKNMLILYKLVLVLNYTRLPLFEGSNERKRLVSKSVQWLAPYWGETPHVTDQYRDQVRLCSSVVAEQLKHPEPELFEYMPKAVASYCAIVAEGVEETEWLSLLFSKSFPFQLKQSKTKQKFDEALVELSSIIAAMSKVPKPEKLSLSQDELAVFLSHIFNAHRSVLNCEAYPATWLSLHIYHHQSIMKSLNDLSSNLIESFLPAPDEADNFDMELWQLFFMTLLKLVSSDALALETFPEQRRRAVWKIAGDVREHGAELLRKTWRSIGWDTSAEERARYGLTKLGGYQVQYVPSLVPPIIELCLSVHEGPRRVAVEILQTMIVSEWQLNEDLSMVEAEIISSLDELFKTKNLTESITRKLFINELLELFETSSTSPDEELMVTLKELIGTVDELLDLLVASHNGNITESLNTIKLMEFMKDMEREDIFIRYVHELAQGQAVARNYTEAGLALQFHADLYAWDTLKIVPAISKPAFPEQTAFERKEALYFEIIQYFEDGKSWAHALSCYRELADHYEHTIIDFSKLSRTQASMARIYEAIVKEDILIPRYFRVTFKGLGFPPTLRDKQYIFEGSPTDRMATFIDRMQKQYPAGQFVFSGEIESLEGQFLQVSPVSVHKDVAHPVFQRPKVPQSVKEHLLTAVTSVFSVTSKKHMSSNQVKEQWIEKTVFTTAEPFPNVLRRSEIVAIEEVALTPLKTAIERTSRKTQELLILEKRIASGDDANMTSLTEVLGQLLDTESSTTNCVAHYRQFLIDEDLKAHSEHDDKETEPPKPIDPFKNALAVALLDHALAVKRCVALYSRPAYQATQVELTRRLEAAFAPELASLTNSPTQQLKPESSRHFNPPPEPHTNGHMSDSPPPSDHRSPSPKPALGHISRDSLSKPLPQKPPVSNRLTLNPFKRSNHAASDSNATISAINTVLTPQRDHGRQDDTKTNGVSSDHPAKPPKSASGKSDHDREPSNSQDRTRSRSRGGKSDTSRKRRSFFGGSEKSAGRTSDAHKNTSSVPPASPPTEDMRTTRQRIMERANKSRAQGSQSNGERSNSIPNNGAQRGGRQSIASDSRPVTSDKTATRPKTAQSASSEQTSRGVRDSVMKRFSLLKVGRKPSKANFQESTVGVLKEE</sequence>
<feature type="region of interest" description="Disordered" evidence="8">
    <location>
        <begin position="420"/>
        <end position="494"/>
    </location>
</feature>
<feature type="compositionally biased region" description="Low complexity" evidence="8">
    <location>
        <begin position="480"/>
        <end position="489"/>
    </location>
</feature>
<dbReference type="InterPro" id="IPR035892">
    <property type="entry name" value="C2_domain_sf"/>
</dbReference>
<feature type="compositionally biased region" description="Basic and acidic residues" evidence="8">
    <location>
        <begin position="2029"/>
        <end position="2043"/>
    </location>
</feature>
<dbReference type="InterPro" id="IPR036028">
    <property type="entry name" value="SH3-like_dom_sf"/>
</dbReference>
<evidence type="ECO:0000256" key="8">
    <source>
        <dbReference type="SAM" id="MobiDB-lite"/>
    </source>
</evidence>
<feature type="region of interest" description="Disordered" evidence="8">
    <location>
        <begin position="92"/>
        <end position="120"/>
    </location>
</feature>
<comment type="subcellular location">
    <subcellularLocation>
        <location evidence="1">Cytoplasm</location>
    </subcellularLocation>
</comment>
<dbReference type="CDD" id="cd08679">
    <property type="entry name" value="C2_DOCK180_related"/>
    <property type="match status" value="1"/>
</dbReference>
<keyword evidence="3" id="KW-0963">Cytoplasm</keyword>
<dbReference type="GO" id="GO:0016301">
    <property type="term" value="F:kinase activity"/>
    <property type="evidence" value="ECO:0007669"/>
    <property type="project" value="UniProtKB-KW"/>
</dbReference>
<accession>A0AAF0IIX2</accession>
<dbReference type="EMBL" id="CP120628">
    <property type="protein sequence ID" value="WEW58347.1"/>
    <property type="molecule type" value="Genomic_DNA"/>
</dbReference>
<organism evidence="12 13">
    <name type="scientific">Emydomyces testavorans</name>
    <dbReference type="NCBI Taxonomy" id="2070801"/>
    <lineage>
        <taxon>Eukaryota</taxon>
        <taxon>Fungi</taxon>
        <taxon>Dikarya</taxon>
        <taxon>Ascomycota</taxon>
        <taxon>Pezizomycotina</taxon>
        <taxon>Eurotiomycetes</taxon>
        <taxon>Eurotiomycetidae</taxon>
        <taxon>Onygenales</taxon>
        <taxon>Nannizziopsiaceae</taxon>
        <taxon>Emydomyces</taxon>
    </lineage>
</organism>
<evidence type="ECO:0000256" key="1">
    <source>
        <dbReference type="ARBA" id="ARBA00004496"/>
    </source>
</evidence>
<feature type="compositionally biased region" description="Basic and acidic residues" evidence="8">
    <location>
        <begin position="1968"/>
        <end position="1994"/>
    </location>
</feature>
<dbReference type="GO" id="GO:0007264">
    <property type="term" value="P:small GTPase-mediated signal transduction"/>
    <property type="evidence" value="ECO:0007669"/>
    <property type="project" value="InterPro"/>
</dbReference>
<proteinExistence type="inferred from homology"/>
<evidence type="ECO:0000256" key="7">
    <source>
        <dbReference type="PROSITE-ProRule" id="PRU00983"/>
    </source>
</evidence>
<dbReference type="GO" id="GO:0005085">
    <property type="term" value="F:guanyl-nucleotide exchange factor activity"/>
    <property type="evidence" value="ECO:0007669"/>
    <property type="project" value="UniProtKB-KW"/>
</dbReference>
<dbReference type="Gene3D" id="2.60.40.150">
    <property type="entry name" value="C2 domain"/>
    <property type="match status" value="1"/>
</dbReference>
<dbReference type="InterPro" id="IPR026791">
    <property type="entry name" value="DOCK"/>
</dbReference>
<keyword evidence="13" id="KW-1185">Reference proteome</keyword>
<dbReference type="Pfam" id="PF06920">
    <property type="entry name" value="DHR-2_Lobe_A"/>
    <property type="match status" value="1"/>
</dbReference>
<protein>
    <submittedName>
        <fullName evidence="12">Deoxycytidine kinase 1</fullName>
    </submittedName>
</protein>
<keyword evidence="4" id="KW-0597">Phosphoprotein</keyword>
<dbReference type="PROSITE" id="PS51651">
    <property type="entry name" value="DOCKER"/>
    <property type="match status" value="1"/>
</dbReference>
<dbReference type="CDD" id="cd11684">
    <property type="entry name" value="DHR2_DOCK"/>
    <property type="match status" value="1"/>
</dbReference>
<dbReference type="InterPro" id="IPR001452">
    <property type="entry name" value="SH3_domain"/>
</dbReference>